<dbReference type="RefSeq" id="XP_070867458.1">
    <property type="nucleotide sequence ID" value="XM_071009974.1"/>
</dbReference>
<evidence type="ECO:0008006" key="4">
    <source>
        <dbReference type="Google" id="ProtNLM"/>
    </source>
</evidence>
<dbReference type="GeneID" id="98124618"/>
<name>A0ABR4DEI6_9PEZI</name>
<evidence type="ECO:0000256" key="1">
    <source>
        <dbReference type="SAM" id="Phobius"/>
    </source>
</evidence>
<keyword evidence="3" id="KW-1185">Reference proteome</keyword>
<accession>A0ABR4DEI6</accession>
<feature type="transmembrane region" description="Helical" evidence="1">
    <location>
        <begin position="63"/>
        <end position="82"/>
    </location>
</feature>
<keyword evidence="1" id="KW-0812">Transmembrane</keyword>
<keyword evidence="1" id="KW-1133">Transmembrane helix</keyword>
<proteinExistence type="predicted"/>
<organism evidence="2 3">
    <name type="scientific">Remersonia thermophila</name>
    <dbReference type="NCBI Taxonomy" id="72144"/>
    <lineage>
        <taxon>Eukaryota</taxon>
        <taxon>Fungi</taxon>
        <taxon>Dikarya</taxon>
        <taxon>Ascomycota</taxon>
        <taxon>Pezizomycotina</taxon>
        <taxon>Sordariomycetes</taxon>
        <taxon>Sordariomycetidae</taxon>
        <taxon>Sordariales</taxon>
        <taxon>Sordariales incertae sedis</taxon>
        <taxon>Remersonia</taxon>
    </lineage>
</organism>
<evidence type="ECO:0000313" key="3">
    <source>
        <dbReference type="Proteomes" id="UP001600064"/>
    </source>
</evidence>
<keyword evidence="1" id="KW-0472">Membrane</keyword>
<evidence type="ECO:0000313" key="2">
    <source>
        <dbReference type="EMBL" id="KAL2268734.1"/>
    </source>
</evidence>
<dbReference type="Proteomes" id="UP001600064">
    <property type="component" value="Unassembled WGS sequence"/>
</dbReference>
<dbReference type="EMBL" id="JAZGUE010000003">
    <property type="protein sequence ID" value="KAL2268734.1"/>
    <property type="molecule type" value="Genomic_DNA"/>
</dbReference>
<sequence length="91" mass="9897">MFARVAARQSAQTLLRRPQQANLSFMSSLRSFARSFEPHPFQRVPVTAKPAPADLGRLIKKTAGNAVVFFPLAGGLLGWPYIAKTLVDGSV</sequence>
<gene>
    <name evidence="2" type="ORF">VTJ83DRAFT_3580</name>
</gene>
<comment type="caution">
    <text evidence="2">The sequence shown here is derived from an EMBL/GenBank/DDBJ whole genome shotgun (WGS) entry which is preliminary data.</text>
</comment>
<reference evidence="2 3" key="1">
    <citation type="journal article" date="2024" name="Commun. Biol.">
        <title>Comparative genomic analysis of thermophilic fungi reveals convergent evolutionary adaptations and gene losses.</title>
        <authorList>
            <person name="Steindorff A.S."/>
            <person name="Aguilar-Pontes M.V."/>
            <person name="Robinson A.J."/>
            <person name="Andreopoulos B."/>
            <person name="LaButti K."/>
            <person name="Kuo A."/>
            <person name="Mondo S."/>
            <person name="Riley R."/>
            <person name="Otillar R."/>
            <person name="Haridas S."/>
            <person name="Lipzen A."/>
            <person name="Grimwood J."/>
            <person name="Schmutz J."/>
            <person name="Clum A."/>
            <person name="Reid I.D."/>
            <person name="Moisan M.C."/>
            <person name="Butler G."/>
            <person name="Nguyen T.T.M."/>
            <person name="Dewar K."/>
            <person name="Conant G."/>
            <person name="Drula E."/>
            <person name="Henrissat B."/>
            <person name="Hansel C."/>
            <person name="Singer S."/>
            <person name="Hutchinson M.I."/>
            <person name="de Vries R.P."/>
            <person name="Natvig D.O."/>
            <person name="Powell A.J."/>
            <person name="Tsang A."/>
            <person name="Grigoriev I.V."/>
        </authorList>
    </citation>
    <scope>NUCLEOTIDE SEQUENCE [LARGE SCALE GENOMIC DNA]</scope>
    <source>
        <strain evidence="2 3">ATCC 22073</strain>
    </source>
</reference>
<protein>
    <recommendedName>
        <fullName evidence="4">Pantothenate transporter liz1</fullName>
    </recommendedName>
</protein>